<feature type="binding site" evidence="4">
    <location>
        <begin position="32"/>
        <end position="35"/>
    </location>
    <ligand>
        <name>substrate</name>
    </ligand>
</feature>
<feature type="binding site" evidence="4">
    <location>
        <position position="44"/>
    </location>
    <ligand>
        <name>substrate</name>
    </ligand>
</feature>
<feature type="binding site" evidence="4">
    <location>
        <position position="215"/>
    </location>
    <ligand>
        <name>Mg(2+)</name>
        <dbReference type="ChEBI" id="CHEBI:18420"/>
    </ligand>
</feature>
<organism evidence="6 7">
    <name type="scientific">Streptomyces griseofuscus</name>
    <dbReference type="NCBI Taxonomy" id="146922"/>
    <lineage>
        <taxon>Bacteria</taxon>
        <taxon>Bacillati</taxon>
        <taxon>Actinomycetota</taxon>
        <taxon>Actinomycetes</taxon>
        <taxon>Kitasatosporales</taxon>
        <taxon>Streptomycetaceae</taxon>
        <taxon>Streptomyces</taxon>
    </lineage>
</organism>
<feature type="binding site" evidence="4">
    <location>
        <position position="36"/>
    </location>
    <ligand>
        <name>substrate</name>
    </ligand>
</feature>
<evidence type="ECO:0000256" key="1">
    <source>
        <dbReference type="ARBA" id="ARBA00022679"/>
    </source>
</evidence>
<evidence type="ECO:0000313" key="7">
    <source>
        <dbReference type="Proteomes" id="UP000276379"/>
    </source>
</evidence>
<dbReference type="GO" id="GO:0008834">
    <property type="term" value="F:ditrans,polycis-undecaprenyl-diphosphate synthase [(2E,6E)-farnesyl-diphosphate specific] activity"/>
    <property type="evidence" value="ECO:0007669"/>
    <property type="project" value="TreeGrafter"/>
</dbReference>
<accession>A0A426S8M9</accession>
<dbReference type="GO" id="GO:0016094">
    <property type="term" value="P:polyprenol biosynthetic process"/>
    <property type="evidence" value="ECO:0007669"/>
    <property type="project" value="TreeGrafter"/>
</dbReference>
<dbReference type="NCBIfam" id="TIGR00055">
    <property type="entry name" value="uppS"/>
    <property type="match status" value="1"/>
</dbReference>
<evidence type="ECO:0000256" key="3">
    <source>
        <dbReference type="ARBA" id="ARBA00022842"/>
    </source>
</evidence>
<feature type="binding site" evidence="4">
    <location>
        <position position="80"/>
    </location>
    <ligand>
        <name>substrate</name>
    </ligand>
</feature>
<keyword evidence="7" id="KW-1185">Reference proteome</keyword>
<dbReference type="InterPro" id="IPR001441">
    <property type="entry name" value="UPP_synth-like"/>
</dbReference>
<dbReference type="PROSITE" id="PS01066">
    <property type="entry name" value="UPP_SYNTHASE"/>
    <property type="match status" value="1"/>
</dbReference>
<reference evidence="6 7" key="1">
    <citation type="submission" date="2017-10" db="EMBL/GenBank/DDBJ databases">
        <title>Draft genome of actinobacteria isolated from guarana (Paullinia cupana (Mart.) Ducke.</title>
        <authorList>
            <person name="Siqueira K.A."/>
            <person name="Liotti R.G."/>
            <person name="Mendes T.A."/>
            <person name="Soares M.A."/>
        </authorList>
    </citation>
    <scope>NUCLEOTIDE SEQUENCE [LARGE SCALE GENOMIC DNA]</scope>
    <source>
        <strain evidence="6 7">199</strain>
    </source>
</reference>
<dbReference type="GO" id="GO:0005829">
    <property type="term" value="C:cytosol"/>
    <property type="evidence" value="ECO:0007669"/>
    <property type="project" value="TreeGrafter"/>
</dbReference>
<evidence type="ECO:0000256" key="2">
    <source>
        <dbReference type="ARBA" id="ARBA00022723"/>
    </source>
</evidence>
<comment type="cofactor">
    <cofactor evidence="4">
        <name>Mg(2+)</name>
        <dbReference type="ChEBI" id="CHEBI:18420"/>
    </cofactor>
    <text evidence="4">Binds 2 magnesium ions per subunit.</text>
</comment>
<keyword evidence="3 4" id="KW-0460">Magnesium</keyword>
<dbReference type="EMBL" id="CP051006">
    <property type="protein sequence ID" value="QNT97662.1"/>
    <property type="molecule type" value="Genomic_DNA"/>
</dbReference>
<keyword evidence="1 4" id="KW-0808">Transferase</keyword>
<dbReference type="HAMAP" id="MF_01139">
    <property type="entry name" value="ISPT"/>
    <property type="match status" value="1"/>
</dbReference>
<dbReference type="InterPro" id="IPR036424">
    <property type="entry name" value="UPP_synth-like_sf"/>
</dbReference>
<reference evidence="5 8" key="2">
    <citation type="submission" date="2020-04" db="EMBL/GenBank/DDBJ databases">
        <title>Characterization and engineering of Streptomyces griseofuscus DSM40191 as a potential heterologous host for expression of BGCs.</title>
        <authorList>
            <person name="Gren T."/>
            <person name="Whitford C.M."/>
            <person name="Mohite O.S."/>
            <person name="Joergensen T.S."/>
            <person name="Nielsen J.B."/>
            <person name="Lee S.Y."/>
            <person name="Weber T."/>
        </authorList>
    </citation>
    <scope>NUCLEOTIDE SEQUENCE [LARGE SCALE GENOMIC DNA]</scope>
    <source>
        <strain evidence="5 8">DSM 40191</strain>
    </source>
</reference>
<gene>
    <name evidence="6" type="primary">uppS</name>
    <name evidence="6" type="ORF">CQW44_12060</name>
    <name evidence="5" type="ORF">HEP81_07430</name>
</gene>
<dbReference type="PANTHER" id="PTHR10291">
    <property type="entry name" value="DEHYDRODOLICHYL DIPHOSPHATE SYNTHASE FAMILY MEMBER"/>
    <property type="match status" value="1"/>
</dbReference>
<dbReference type="EC" id="2.5.1.-" evidence="4"/>
<feature type="binding site" evidence="4">
    <location>
        <begin position="202"/>
        <end position="204"/>
    </location>
    <ligand>
        <name>substrate</name>
    </ligand>
</feature>
<dbReference type="GeneID" id="91466925"/>
<dbReference type="PANTHER" id="PTHR10291:SF0">
    <property type="entry name" value="DEHYDRODOLICHYL DIPHOSPHATE SYNTHASE 2"/>
    <property type="match status" value="1"/>
</dbReference>
<evidence type="ECO:0000313" key="5">
    <source>
        <dbReference type="EMBL" id="QNT97662.1"/>
    </source>
</evidence>
<protein>
    <recommendedName>
        <fullName evidence="4">Isoprenyl transferase</fullName>
        <ecNumber evidence="4">2.5.1.-</ecNumber>
    </recommendedName>
</protein>
<keyword evidence="2 4" id="KW-0479">Metal-binding</keyword>
<evidence type="ECO:0000256" key="4">
    <source>
        <dbReference type="HAMAP-Rule" id="MF_01139"/>
    </source>
</evidence>
<dbReference type="KEGG" id="sgf:HEP81_07430"/>
<feature type="active site" description="Proton acceptor" evidence="4">
    <location>
        <position position="79"/>
    </location>
</feature>
<dbReference type="CDD" id="cd00475">
    <property type="entry name" value="Cis_IPPS"/>
    <property type="match status" value="1"/>
</dbReference>
<dbReference type="RefSeq" id="WP_078967623.1">
    <property type="nucleotide sequence ID" value="NZ_CP051006.1"/>
</dbReference>
<feature type="binding site" evidence="4">
    <location>
        <position position="196"/>
    </location>
    <ligand>
        <name>substrate</name>
    </ligand>
</feature>
<feature type="active site" evidence="4">
    <location>
        <position position="31"/>
    </location>
</feature>
<dbReference type="GO" id="GO:0000287">
    <property type="term" value="F:magnesium ion binding"/>
    <property type="evidence" value="ECO:0007669"/>
    <property type="project" value="UniProtKB-UniRule"/>
</dbReference>
<comment type="subunit">
    <text evidence="4">Homodimer.</text>
</comment>
<proteinExistence type="inferred from homology"/>
<dbReference type="Gene3D" id="3.40.1180.10">
    <property type="entry name" value="Decaprenyl diphosphate synthase-like"/>
    <property type="match status" value="1"/>
</dbReference>
<dbReference type="Pfam" id="PF01255">
    <property type="entry name" value="Prenyltransf"/>
    <property type="match status" value="1"/>
</dbReference>
<feature type="binding site" evidence="4">
    <location>
        <begin position="76"/>
        <end position="78"/>
    </location>
    <ligand>
        <name>substrate</name>
    </ligand>
</feature>
<evidence type="ECO:0000313" key="8">
    <source>
        <dbReference type="Proteomes" id="UP000516422"/>
    </source>
</evidence>
<dbReference type="EMBL" id="PDES01000005">
    <property type="protein sequence ID" value="RRQ86585.1"/>
    <property type="molecule type" value="Genomic_DNA"/>
</dbReference>
<sequence>MVSRSADEGSGSLPEGFGKGPVPRHVACVMDGNGRWAARRSLPRTAGHLAAETTVIDVIETARSAGVEWLSLYAFSTENWRRPDDEVAFLMQLIRRAVRKHAPLLQARGIRCRFLGVTHPRIPPALAQDFADLTTLTGRNSGMTLTIAFDHGGRRDIVAAAQSLIRDGVPPEAVTEEIFAAHLPFPDTPDVDLVIRTSGEQRISNFMLWQVAYAEWVFPSVLWPDFRASHFLDCLHTYQQRRRRFGGLPPEQNGEPQP</sequence>
<dbReference type="Proteomes" id="UP000516422">
    <property type="component" value="Chromosome"/>
</dbReference>
<feature type="binding site" evidence="4">
    <location>
        <position position="82"/>
    </location>
    <ligand>
        <name>substrate</name>
    </ligand>
</feature>
<dbReference type="AlphaFoldDB" id="A0A426S8M9"/>
<evidence type="ECO:0000313" key="6">
    <source>
        <dbReference type="EMBL" id="RRQ86585.1"/>
    </source>
</evidence>
<name>A0A426S8M9_9ACTN</name>
<dbReference type="Proteomes" id="UP000276379">
    <property type="component" value="Unassembled WGS sequence"/>
</dbReference>
<feature type="binding site" evidence="4">
    <location>
        <position position="31"/>
    </location>
    <ligand>
        <name>Mg(2+)</name>
        <dbReference type="ChEBI" id="CHEBI:18420"/>
    </ligand>
</feature>
<dbReference type="SUPFAM" id="SSF64005">
    <property type="entry name" value="Undecaprenyl diphosphate synthase"/>
    <property type="match status" value="1"/>
</dbReference>
<comment type="function">
    <text evidence="4">Catalyzes the condensation of isopentenyl diphosphate (IPP) with allylic pyrophosphates generating different type of terpenoids.</text>
</comment>
<comment type="similarity">
    <text evidence="4">Belongs to the UPP synthase family.</text>
</comment>
<feature type="binding site" evidence="4">
    <location>
        <position position="48"/>
    </location>
    <ligand>
        <name>substrate</name>
    </ligand>
</feature>
<dbReference type="InterPro" id="IPR018520">
    <property type="entry name" value="UPP_synth-like_CS"/>
</dbReference>
<dbReference type="GO" id="GO:0030145">
    <property type="term" value="F:manganese ion binding"/>
    <property type="evidence" value="ECO:0007669"/>
    <property type="project" value="TreeGrafter"/>
</dbReference>